<name>A0A1G6LM09_9GAMM</name>
<keyword evidence="1" id="KW-0812">Transmembrane</keyword>
<proteinExistence type="predicted"/>
<organism evidence="2 3">
    <name type="scientific">Acinetobacter marinus</name>
    <dbReference type="NCBI Taxonomy" id="281375"/>
    <lineage>
        <taxon>Bacteria</taxon>
        <taxon>Pseudomonadati</taxon>
        <taxon>Pseudomonadota</taxon>
        <taxon>Gammaproteobacteria</taxon>
        <taxon>Moraxellales</taxon>
        <taxon>Moraxellaceae</taxon>
        <taxon>Acinetobacter</taxon>
    </lineage>
</organism>
<feature type="transmembrane region" description="Helical" evidence="1">
    <location>
        <begin position="37"/>
        <end position="55"/>
    </location>
</feature>
<dbReference type="Proteomes" id="UP000242317">
    <property type="component" value="Unassembled WGS sequence"/>
</dbReference>
<keyword evidence="3" id="KW-1185">Reference proteome</keyword>
<dbReference type="AlphaFoldDB" id="A0A1G6LM09"/>
<evidence type="ECO:0000313" key="2">
    <source>
        <dbReference type="EMBL" id="SDC43706.1"/>
    </source>
</evidence>
<evidence type="ECO:0000313" key="3">
    <source>
        <dbReference type="Proteomes" id="UP000242317"/>
    </source>
</evidence>
<accession>A0A1G6LM09</accession>
<gene>
    <name evidence="2" type="ORF">SAMN05421749_10598</name>
</gene>
<keyword evidence="1" id="KW-0472">Membrane</keyword>
<protein>
    <submittedName>
        <fullName evidence="2">Uncharacterized protein</fullName>
    </submittedName>
</protein>
<reference evidence="3" key="1">
    <citation type="submission" date="2016-09" db="EMBL/GenBank/DDBJ databases">
        <authorList>
            <person name="Varghese N."/>
            <person name="Submissions S."/>
        </authorList>
    </citation>
    <scope>NUCLEOTIDE SEQUENCE [LARGE SCALE GENOMIC DNA]</scope>
    <source>
        <strain evidence="3">ANC 3699</strain>
    </source>
</reference>
<keyword evidence="1" id="KW-1133">Transmembrane helix</keyword>
<feature type="transmembrane region" description="Helical" evidence="1">
    <location>
        <begin position="12"/>
        <end position="31"/>
    </location>
</feature>
<sequence>MALDCIATMRRLIYITLFSLIFLLVALYVLNFGFSEALPITLLGGCLGWALAEFQREVRAKKKMR</sequence>
<dbReference type="EMBL" id="FMYK01000005">
    <property type="protein sequence ID" value="SDC43706.1"/>
    <property type="molecule type" value="Genomic_DNA"/>
</dbReference>
<evidence type="ECO:0000256" key="1">
    <source>
        <dbReference type="SAM" id="Phobius"/>
    </source>
</evidence>